<protein>
    <recommendedName>
        <fullName evidence="1">F-box domain-containing protein</fullName>
    </recommendedName>
</protein>
<dbReference type="Gene3D" id="1.20.1280.50">
    <property type="match status" value="1"/>
</dbReference>
<evidence type="ECO:0000259" key="1">
    <source>
        <dbReference type="SMART" id="SM00256"/>
    </source>
</evidence>
<dbReference type="InterPro" id="IPR011043">
    <property type="entry name" value="Gal_Oxase/kelch_b-propeller"/>
</dbReference>
<dbReference type="PANTHER" id="PTHR31672">
    <property type="entry name" value="BNACNNG10540D PROTEIN"/>
    <property type="match status" value="1"/>
</dbReference>
<dbReference type="Proteomes" id="UP000230069">
    <property type="component" value="Unassembled WGS sequence"/>
</dbReference>
<organism evidence="2 3">
    <name type="scientific">Aquilegia coerulea</name>
    <name type="common">Rocky mountain columbine</name>
    <dbReference type="NCBI Taxonomy" id="218851"/>
    <lineage>
        <taxon>Eukaryota</taxon>
        <taxon>Viridiplantae</taxon>
        <taxon>Streptophyta</taxon>
        <taxon>Embryophyta</taxon>
        <taxon>Tracheophyta</taxon>
        <taxon>Spermatophyta</taxon>
        <taxon>Magnoliopsida</taxon>
        <taxon>Ranunculales</taxon>
        <taxon>Ranunculaceae</taxon>
        <taxon>Thalictroideae</taxon>
        <taxon>Aquilegia</taxon>
    </lineage>
</organism>
<dbReference type="InterPro" id="IPR050796">
    <property type="entry name" value="SCF_F-box_component"/>
</dbReference>
<dbReference type="Pfam" id="PF07734">
    <property type="entry name" value="FBA_1"/>
    <property type="match status" value="1"/>
</dbReference>
<evidence type="ECO:0000313" key="3">
    <source>
        <dbReference type="Proteomes" id="UP000230069"/>
    </source>
</evidence>
<dbReference type="PANTHER" id="PTHR31672:SF13">
    <property type="entry name" value="F-BOX PROTEIN CPR30-LIKE"/>
    <property type="match status" value="1"/>
</dbReference>
<sequence length="411" mass="48058">MVKTRRQLQEEEMMRRSKIAILTTDYVSNEITTEILSRVPVEDLLRFKCACKCWNTLLKDPFFIKLHLHQHIRNNNSFLIYNCTGKIYSVDYDILSLSFNLNRAVMVNCPIQLKPKSEDFTIYGSCNGILLIGVLNRFTDEYKRICLWNPSTRECKNLCPPLAREHNDYSSLVYCLGYDISTDDYKVIRYRYDESHCKISDVCVYSMRSNSWKRIQDVPYNIYNADGVIDGSFNGRYGMLLNGVIHWLGMYASVTSYSQRIVSFDLAKDEFSDLQLRGIVRETGSRIWKQLGVFEECLCIYLVNKKNNKIDLFMMKEYGVEESWTKMFTISDQLIQNMLNFQVICITQDRKVLVQWNNNDGDLFNNDLALHDPKHGWCKCGDIKIQGLPKRFWRSGIVTYVKSLVTINLIE</sequence>
<dbReference type="OrthoDB" id="1305101at2759"/>
<dbReference type="SUPFAM" id="SSF81383">
    <property type="entry name" value="F-box domain"/>
    <property type="match status" value="1"/>
</dbReference>
<dbReference type="InterPro" id="IPR006527">
    <property type="entry name" value="F-box-assoc_dom_typ1"/>
</dbReference>
<dbReference type="InterPro" id="IPR001810">
    <property type="entry name" value="F-box_dom"/>
</dbReference>
<proteinExistence type="predicted"/>
<dbReference type="InterPro" id="IPR017451">
    <property type="entry name" value="F-box-assoc_interact_dom"/>
</dbReference>
<keyword evidence="3" id="KW-1185">Reference proteome</keyword>
<dbReference type="CDD" id="cd22157">
    <property type="entry name" value="F-box_AtFBW1-like"/>
    <property type="match status" value="1"/>
</dbReference>
<dbReference type="SUPFAM" id="SSF50965">
    <property type="entry name" value="Galactose oxidase, central domain"/>
    <property type="match status" value="1"/>
</dbReference>
<dbReference type="Pfam" id="PF00646">
    <property type="entry name" value="F-box"/>
    <property type="match status" value="1"/>
</dbReference>
<dbReference type="InParanoid" id="A0A2G5E386"/>
<evidence type="ECO:0000313" key="2">
    <source>
        <dbReference type="EMBL" id="PIA50248.1"/>
    </source>
</evidence>
<dbReference type="STRING" id="218851.A0A2G5E386"/>
<dbReference type="EMBL" id="KZ305030">
    <property type="protein sequence ID" value="PIA50248.1"/>
    <property type="molecule type" value="Genomic_DNA"/>
</dbReference>
<dbReference type="NCBIfam" id="TIGR01640">
    <property type="entry name" value="F_box_assoc_1"/>
    <property type="match status" value="1"/>
</dbReference>
<dbReference type="AlphaFoldDB" id="A0A2G5E386"/>
<dbReference type="InterPro" id="IPR036047">
    <property type="entry name" value="F-box-like_dom_sf"/>
</dbReference>
<feature type="domain" description="F-box" evidence="1">
    <location>
        <begin position="27"/>
        <end position="66"/>
    </location>
</feature>
<name>A0A2G5E386_AQUCA</name>
<reference evidence="2 3" key="1">
    <citation type="submission" date="2017-09" db="EMBL/GenBank/DDBJ databases">
        <title>WGS assembly of Aquilegia coerulea Goldsmith.</title>
        <authorList>
            <person name="Hodges S."/>
            <person name="Kramer E."/>
            <person name="Nordborg M."/>
            <person name="Tomkins J."/>
            <person name="Borevitz J."/>
            <person name="Derieg N."/>
            <person name="Yan J."/>
            <person name="Mihaltcheva S."/>
            <person name="Hayes R.D."/>
            <person name="Rokhsar D."/>
        </authorList>
    </citation>
    <scope>NUCLEOTIDE SEQUENCE [LARGE SCALE GENOMIC DNA]</scope>
    <source>
        <strain evidence="3">cv. Goldsmith</strain>
    </source>
</reference>
<accession>A0A2G5E386</accession>
<gene>
    <name evidence="2" type="ORF">AQUCO_01300767v1</name>
</gene>
<dbReference type="SMART" id="SM00256">
    <property type="entry name" value="FBOX"/>
    <property type="match status" value="1"/>
</dbReference>